<evidence type="ECO:0000313" key="3">
    <source>
        <dbReference type="EMBL" id="EIY86570.1"/>
    </source>
</evidence>
<dbReference type="HOGENOM" id="CLU_713025_0_0_10"/>
<organism evidence="3 4">
    <name type="scientific">Bacteroides xylanisolvens CL03T12C04</name>
    <dbReference type="NCBI Taxonomy" id="997892"/>
    <lineage>
        <taxon>Bacteria</taxon>
        <taxon>Pseudomonadati</taxon>
        <taxon>Bacteroidota</taxon>
        <taxon>Bacteroidia</taxon>
        <taxon>Bacteroidales</taxon>
        <taxon>Bacteroidaceae</taxon>
        <taxon>Bacteroides</taxon>
    </lineage>
</organism>
<dbReference type="EMBL" id="AGXE01000012">
    <property type="protein sequence ID" value="EIY86570.1"/>
    <property type="molecule type" value="Genomic_DNA"/>
</dbReference>
<comment type="caution">
    <text evidence="3">The sequence shown here is derived from an EMBL/GenBank/DDBJ whole genome shotgun (WGS) entry which is preliminary data.</text>
</comment>
<dbReference type="SUPFAM" id="SSF49373">
    <property type="entry name" value="Invasin/intimin cell-adhesion fragments"/>
    <property type="match status" value="1"/>
</dbReference>
<feature type="signal peptide" evidence="1">
    <location>
        <begin position="1"/>
        <end position="19"/>
    </location>
</feature>
<dbReference type="RefSeq" id="WP_008022901.1">
    <property type="nucleotide sequence ID" value="NZ_JAGHEF010000002.1"/>
</dbReference>
<accession>I9AFT4</accession>
<dbReference type="Proteomes" id="UP000003566">
    <property type="component" value="Unassembled WGS sequence"/>
</dbReference>
<evidence type="ECO:0000256" key="1">
    <source>
        <dbReference type="SAM" id="SignalP"/>
    </source>
</evidence>
<feature type="chain" id="PRO_5003718667" description="BIG2 domain-containing protein" evidence="1">
    <location>
        <begin position="20"/>
        <end position="373"/>
    </location>
</feature>
<evidence type="ECO:0000313" key="4">
    <source>
        <dbReference type="Proteomes" id="UP000003566"/>
    </source>
</evidence>
<proteinExistence type="predicted"/>
<evidence type="ECO:0000259" key="2">
    <source>
        <dbReference type="SMART" id="SM00635"/>
    </source>
</evidence>
<protein>
    <recommendedName>
        <fullName evidence="2">BIG2 domain-containing protein</fullName>
    </recommendedName>
</protein>
<feature type="domain" description="BIG2" evidence="2">
    <location>
        <begin position="30"/>
        <end position="107"/>
    </location>
</feature>
<name>I9AFT4_9BACE</name>
<dbReference type="PATRIC" id="fig|997892.3.peg.2108"/>
<keyword evidence="1" id="KW-0732">Signal</keyword>
<sequence length="373" mass="39954">MKQLRIFFLCLVAATLVTACGGDDKDNSTPVEKITLDKETLLLNSNRSETLTATVTPAGATENTVTWSSDKTTVVTVDQNGKVNALTEGTATITATAGGKSATCVVTVSDAVIINAPEQLQVAFEDASTNPDSPTKIRLGAGFELELCYGETSDPHRYIELDGGGFTLSNVTGSESDVVTIESTTLKLSNIKMNTTDDSNCVIALYPTNTKLILGSGAKLDNPTGRAVYVFEGCQLIMDEGSSVNGRIVLQTDKNNSDEGGSFFYKGGTWENAELIFAYNNASTLMPMTLTKALANPYKLTFVAQWVMRPSHFPEGGFTVVKGDGYTLTQLDLEKITSLEMDVTGSYVTSENCELVLDTAENAIKLRIKATAY</sequence>
<gene>
    <name evidence="3" type="ORF">HMPREF1074_02054</name>
</gene>
<dbReference type="InterPro" id="IPR003343">
    <property type="entry name" value="Big_2"/>
</dbReference>
<reference evidence="3 4" key="1">
    <citation type="submission" date="2012-02" db="EMBL/GenBank/DDBJ databases">
        <title>The Genome Sequence of Bacteroides xylanisolvens CL03T12C04.</title>
        <authorList>
            <consortium name="The Broad Institute Genome Sequencing Platform"/>
            <person name="Earl A."/>
            <person name="Ward D."/>
            <person name="Feldgarden M."/>
            <person name="Gevers D."/>
            <person name="Zitomersky N.L."/>
            <person name="Coyne M.J."/>
            <person name="Comstock L.E."/>
            <person name="Young S.K."/>
            <person name="Zeng Q."/>
            <person name="Gargeya S."/>
            <person name="Fitzgerald M."/>
            <person name="Haas B."/>
            <person name="Abouelleil A."/>
            <person name="Alvarado L."/>
            <person name="Arachchi H.M."/>
            <person name="Berlin A."/>
            <person name="Chapman S.B."/>
            <person name="Gearin G."/>
            <person name="Goldberg J."/>
            <person name="Griggs A."/>
            <person name="Gujja S."/>
            <person name="Hansen M."/>
            <person name="Heiman D."/>
            <person name="Howarth C."/>
            <person name="Larimer J."/>
            <person name="Lui A."/>
            <person name="MacDonald P.J.P."/>
            <person name="McCowen C."/>
            <person name="Montmayeur A."/>
            <person name="Murphy C."/>
            <person name="Neiman D."/>
            <person name="Pearson M."/>
            <person name="Priest M."/>
            <person name="Roberts A."/>
            <person name="Saif S."/>
            <person name="Shea T."/>
            <person name="Sisk P."/>
            <person name="Stolte C."/>
            <person name="Sykes S."/>
            <person name="Wortman J."/>
            <person name="Nusbaum C."/>
            <person name="Birren B."/>
        </authorList>
    </citation>
    <scope>NUCLEOTIDE SEQUENCE [LARGE SCALE GENOMIC DNA]</scope>
    <source>
        <strain evidence="3 4">CL03T12C04</strain>
    </source>
</reference>
<dbReference type="Pfam" id="PF02368">
    <property type="entry name" value="Big_2"/>
    <property type="match status" value="1"/>
</dbReference>
<dbReference type="PROSITE" id="PS51257">
    <property type="entry name" value="PROKAR_LIPOPROTEIN"/>
    <property type="match status" value="1"/>
</dbReference>
<dbReference type="InterPro" id="IPR008964">
    <property type="entry name" value="Invasin/intimin_cell_adhesion"/>
</dbReference>
<dbReference type="Gene3D" id="2.60.40.1080">
    <property type="match status" value="1"/>
</dbReference>
<dbReference type="AlphaFoldDB" id="I9AFT4"/>
<dbReference type="SMART" id="SM00635">
    <property type="entry name" value="BID_2"/>
    <property type="match status" value="1"/>
</dbReference>